<protein>
    <submittedName>
        <fullName evidence="1">Uncharacterized protein</fullName>
    </submittedName>
</protein>
<keyword evidence="2" id="KW-1185">Reference proteome</keyword>
<dbReference type="EMBL" id="CM046400">
    <property type="protein sequence ID" value="KAI8523592.1"/>
    <property type="molecule type" value="Genomic_DNA"/>
</dbReference>
<name>A0ACC0L5E5_RHOML</name>
<sequence length="279" mass="30540">MADKNFQGNIPSQLGMLSNLKLLQIAGNNLSGEVPPSIYNISSLLFLNVGDNQFYGSIPQDIGLTLPNLLGLYVGGNHCSGRLPVSLSNASGLRQIAFSFNNFAGTMLTNLGTLKDLVTLTVCVNQLEIDEVEGFSFLTYLTNCSKLRILDIGTKRFQEYGMGSKASIEGDIYSFGILLVEMFTGRRPTDIVFEDGRNLHHFTKTALPERVMEIAEPSLFSEVGGDDGSIRAREGKIKECLVAVLTIGVSCSMQSPGERMDMRDVVAELCRIRTKTFPH</sequence>
<dbReference type="Proteomes" id="UP001062846">
    <property type="component" value="Chromosome 13"/>
</dbReference>
<comment type="caution">
    <text evidence="1">The sequence shown here is derived from an EMBL/GenBank/DDBJ whole genome shotgun (WGS) entry which is preliminary data.</text>
</comment>
<gene>
    <name evidence="1" type="ORF">RHMOL_Rhmol13G0086000</name>
</gene>
<reference evidence="1" key="1">
    <citation type="submission" date="2022-02" db="EMBL/GenBank/DDBJ databases">
        <title>Plant Genome Project.</title>
        <authorList>
            <person name="Zhang R.-G."/>
        </authorList>
    </citation>
    <scope>NUCLEOTIDE SEQUENCE</scope>
    <source>
        <strain evidence="1">AT1</strain>
    </source>
</reference>
<evidence type="ECO:0000313" key="2">
    <source>
        <dbReference type="Proteomes" id="UP001062846"/>
    </source>
</evidence>
<organism evidence="1 2">
    <name type="scientific">Rhododendron molle</name>
    <name type="common">Chinese azalea</name>
    <name type="synonym">Azalea mollis</name>
    <dbReference type="NCBI Taxonomy" id="49168"/>
    <lineage>
        <taxon>Eukaryota</taxon>
        <taxon>Viridiplantae</taxon>
        <taxon>Streptophyta</taxon>
        <taxon>Embryophyta</taxon>
        <taxon>Tracheophyta</taxon>
        <taxon>Spermatophyta</taxon>
        <taxon>Magnoliopsida</taxon>
        <taxon>eudicotyledons</taxon>
        <taxon>Gunneridae</taxon>
        <taxon>Pentapetalae</taxon>
        <taxon>asterids</taxon>
        <taxon>Ericales</taxon>
        <taxon>Ericaceae</taxon>
        <taxon>Ericoideae</taxon>
        <taxon>Rhodoreae</taxon>
        <taxon>Rhododendron</taxon>
    </lineage>
</organism>
<proteinExistence type="predicted"/>
<evidence type="ECO:0000313" key="1">
    <source>
        <dbReference type="EMBL" id="KAI8523592.1"/>
    </source>
</evidence>
<accession>A0ACC0L5E5</accession>